<dbReference type="EMBL" id="MU394302">
    <property type="protein sequence ID" value="KAI6088359.1"/>
    <property type="molecule type" value="Genomic_DNA"/>
</dbReference>
<gene>
    <name evidence="1" type="ORF">F4821DRAFT_94118</name>
</gene>
<name>A0ACC0D6K9_9PEZI</name>
<protein>
    <submittedName>
        <fullName evidence="1">Uncharacterized protein</fullName>
    </submittedName>
</protein>
<keyword evidence="2" id="KW-1185">Reference proteome</keyword>
<evidence type="ECO:0000313" key="2">
    <source>
        <dbReference type="Proteomes" id="UP001497680"/>
    </source>
</evidence>
<sequence length="192" mass="22765">MDTIDAIPETSRGQFWHQMREEMYDAVCADTPRLREFVKLNEHRLIHGSRLPPKAQMPQPAHGEKVRRDALEYLRALTTEAEQLANLLPRLAAEKRVRRHDNYEKNIEFARCLIRFKETFVDWELETMAHRKDCEIGKEILQDLPSPEYLPAIENERAQMYREDIKVWDEGFPALERAWDELGERQLIPINI</sequence>
<comment type="caution">
    <text evidence="1">The sequence shown here is derived from an EMBL/GenBank/DDBJ whole genome shotgun (WGS) entry which is preliminary data.</text>
</comment>
<accession>A0ACC0D6K9</accession>
<dbReference type="Proteomes" id="UP001497680">
    <property type="component" value="Unassembled WGS sequence"/>
</dbReference>
<evidence type="ECO:0000313" key="1">
    <source>
        <dbReference type="EMBL" id="KAI6088359.1"/>
    </source>
</evidence>
<reference evidence="1 2" key="1">
    <citation type="journal article" date="2022" name="New Phytol.">
        <title>Ecological generalism drives hyperdiversity of secondary metabolite gene clusters in xylarialean endophytes.</title>
        <authorList>
            <person name="Franco M.E.E."/>
            <person name="Wisecaver J.H."/>
            <person name="Arnold A.E."/>
            <person name="Ju Y.M."/>
            <person name="Slot J.C."/>
            <person name="Ahrendt S."/>
            <person name="Moore L.P."/>
            <person name="Eastman K.E."/>
            <person name="Scott K."/>
            <person name="Konkel Z."/>
            <person name="Mondo S.J."/>
            <person name="Kuo A."/>
            <person name="Hayes R.D."/>
            <person name="Haridas S."/>
            <person name="Andreopoulos B."/>
            <person name="Riley R."/>
            <person name="LaButti K."/>
            <person name="Pangilinan J."/>
            <person name="Lipzen A."/>
            <person name="Amirebrahimi M."/>
            <person name="Yan J."/>
            <person name="Adam C."/>
            <person name="Keymanesh K."/>
            <person name="Ng V."/>
            <person name="Louie K."/>
            <person name="Northen T."/>
            <person name="Drula E."/>
            <person name="Henrissat B."/>
            <person name="Hsieh H.M."/>
            <person name="Youens-Clark K."/>
            <person name="Lutzoni F."/>
            <person name="Miadlikowska J."/>
            <person name="Eastwood D.C."/>
            <person name="Hamelin R.C."/>
            <person name="Grigoriev I.V."/>
            <person name="U'Ren J.M."/>
        </authorList>
    </citation>
    <scope>NUCLEOTIDE SEQUENCE [LARGE SCALE GENOMIC DNA]</scope>
    <source>
        <strain evidence="1 2">ER1909</strain>
    </source>
</reference>
<organism evidence="1 2">
    <name type="scientific">Hypoxylon rubiginosum</name>
    <dbReference type="NCBI Taxonomy" id="110542"/>
    <lineage>
        <taxon>Eukaryota</taxon>
        <taxon>Fungi</taxon>
        <taxon>Dikarya</taxon>
        <taxon>Ascomycota</taxon>
        <taxon>Pezizomycotina</taxon>
        <taxon>Sordariomycetes</taxon>
        <taxon>Xylariomycetidae</taxon>
        <taxon>Xylariales</taxon>
        <taxon>Hypoxylaceae</taxon>
        <taxon>Hypoxylon</taxon>
    </lineage>
</organism>
<proteinExistence type="predicted"/>